<dbReference type="Pfam" id="PF03466">
    <property type="entry name" value="LysR_substrate"/>
    <property type="match status" value="1"/>
</dbReference>
<accession>A0A2T7UX27</accession>
<dbReference type="InterPro" id="IPR036390">
    <property type="entry name" value="WH_DNA-bd_sf"/>
</dbReference>
<dbReference type="AlphaFoldDB" id="A0A2T7UX27"/>
<keyword evidence="2" id="KW-0805">Transcription regulation</keyword>
<evidence type="ECO:0000256" key="1">
    <source>
        <dbReference type="ARBA" id="ARBA00009437"/>
    </source>
</evidence>
<dbReference type="InterPro" id="IPR005119">
    <property type="entry name" value="LysR_subst-bd"/>
</dbReference>
<dbReference type="GO" id="GO:0003677">
    <property type="term" value="F:DNA binding"/>
    <property type="evidence" value="ECO:0007669"/>
    <property type="project" value="UniProtKB-KW"/>
</dbReference>
<dbReference type="OrthoDB" id="9815174at2"/>
<keyword evidence="3" id="KW-0238">DNA-binding</keyword>
<protein>
    <submittedName>
        <fullName evidence="6">LysR family transcriptional regulator</fullName>
    </submittedName>
</protein>
<dbReference type="GO" id="GO:0032993">
    <property type="term" value="C:protein-DNA complex"/>
    <property type="evidence" value="ECO:0007669"/>
    <property type="project" value="TreeGrafter"/>
</dbReference>
<proteinExistence type="inferred from homology"/>
<evidence type="ECO:0000259" key="5">
    <source>
        <dbReference type="PROSITE" id="PS50931"/>
    </source>
</evidence>
<dbReference type="InterPro" id="IPR000847">
    <property type="entry name" value="LysR_HTH_N"/>
</dbReference>
<dbReference type="SUPFAM" id="SSF53850">
    <property type="entry name" value="Periplasmic binding protein-like II"/>
    <property type="match status" value="1"/>
</dbReference>
<sequence length="319" mass="35260">MESGSAPGEGASMKAPNFTLRQLMYFVAAAKYGKIANAAVEIGISQSAVTTAILDLERTLGFPLLDRHVSGVTLTHRGHLFHQHAMKVLEAADEAQRWPFQASLNLSGTLRIAATHVVVGYFLLPYLGKFLAAHPKVEVSLSEMTRPECEDALIAGKADLGIILTSNLGNPDELQKRPLIQAQRRLWISNNSPLMAEKSVPLERLNGLPYVFLMVDEGERVLRELVRPFGFEPNVVLRTTSMEAMREWIGLGLGVTIVADTVYRPWSLEGLKIERRPLADPIPPLEIGLVWRKDRPMDEVTEGFASFLRQSVPVSDGLD</sequence>
<comment type="caution">
    <text evidence="6">The sequence shown here is derived from an EMBL/GenBank/DDBJ whole genome shotgun (WGS) entry which is preliminary data.</text>
</comment>
<name>A0A2T7UX27_9RHOB</name>
<dbReference type="PANTHER" id="PTHR30346">
    <property type="entry name" value="TRANSCRIPTIONAL DUAL REGULATOR HCAR-RELATED"/>
    <property type="match status" value="1"/>
</dbReference>
<dbReference type="InterPro" id="IPR036388">
    <property type="entry name" value="WH-like_DNA-bd_sf"/>
</dbReference>
<dbReference type="Gene3D" id="3.40.190.10">
    <property type="entry name" value="Periplasmic binding protein-like II"/>
    <property type="match status" value="2"/>
</dbReference>
<dbReference type="SUPFAM" id="SSF46785">
    <property type="entry name" value="Winged helix' DNA-binding domain"/>
    <property type="match status" value="1"/>
</dbReference>
<keyword evidence="4" id="KW-0804">Transcription</keyword>
<evidence type="ECO:0000256" key="3">
    <source>
        <dbReference type="ARBA" id="ARBA00023125"/>
    </source>
</evidence>
<dbReference type="Gene3D" id="1.10.10.10">
    <property type="entry name" value="Winged helix-like DNA-binding domain superfamily/Winged helix DNA-binding domain"/>
    <property type="match status" value="1"/>
</dbReference>
<dbReference type="PROSITE" id="PS50931">
    <property type="entry name" value="HTH_LYSR"/>
    <property type="match status" value="1"/>
</dbReference>
<dbReference type="GO" id="GO:0003700">
    <property type="term" value="F:DNA-binding transcription factor activity"/>
    <property type="evidence" value="ECO:0007669"/>
    <property type="project" value="InterPro"/>
</dbReference>
<feature type="domain" description="HTH lysR-type" evidence="5">
    <location>
        <begin position="18"/>
        <end position="75"/>
    </location>
</feature>
<keyword evidence="7" id="KW-1185">Reference proteome</keyword>
<evidence type="ECO:0000256" key="2">
    <source>
        <dbReference type="ARBA" id="ARBA00023015"/>
    </source>
</evidence>
<organism evidence="6 7">
    <name type="scientific">Pararhodobacter aggregans</name>
    <dbReference type="NCBI Taxonomy" id="404875"/>
    <lineage>
        <taxon>Bacteria</taxon>
        <taxon>Pseudomonadati</taxon>
        <taxon>Pseudomonadota</taxon>
        <taxon>Alphaproteobacteria</taxon>
        <taxon>Rhodobacterales</taxon>
        <taxon>Paracoccaceae</taxon>
        <taxon>Pararhodobacter</taxon>
    </lineage>
</organism>
<dbReference type="Proteomes" id="UP000244810">
    <property type="component" value="Unassembled WGS sequence"/>
</dbReference>
<reference evidence="6 7" key="1">
    <citation type="journal article" date="2011" name="Syst. Appl. Microbiol.">
        <title>Defluviimonas denitrificans gen. nov., sp. nov., and Pararhodobacter aggregans gen. nov., sp. nov., non-phototrophic Rhodobacteraceae from the biofilter of a marine aquaculture.</title>
        <authorList>
            <person name="Foesel B.U."/>
            <person name="Drake H.L."/>
            <person name="Schramm A."/>
        </authorList>
    </citation>
    <scope>NUCLEOTIDE SEQUENCE [LARGE SCALE GENOMIC DNA]</scope>
    <source>
        <strain evidence="6 7">D1-19</strain>
    </source>
</reference>
<dbReference type="EMBL" id="QDDR01000001">
    <property type="protein sequence ID" value="PVE49121.1"/>
    <property type="molecule type" value="Genomic_DNA"/>
</dbReference>
<evidence type="ECO:0000256" key="4">
    <source>
        <dbReference type="ARBA" id="ARBA00023163"/>
    </source>
</evidence>
<evidence type="ECO:0000313" key="7">
    <source>
        <dbReference type="Proteomes" id="UP000244810"/>
    </source>
</evidence>
<evidence type="ECO:0000313" key="6">
    <source>
        <dbReference type="EMBL" id="PVE49121.1"/>
    </source>
</evidence>
<comment type="similarity">
    <text evidence="1">Belongs to the LysR transcriptional regulatory family.</text>
</comment>
<gene>
    <name evidence="6" type="ORF">DDE23_01565</name>
</gene>
<dbReference type="PANTHER" id="PTHR30346:SF0">
    <property type="entry name" value="HCA OPERON TRANSCRIPTIONAL ACTIVATOR HCAR"/>
    <property type="match status" value="1"/>
</dbReference>
<dbReference type="Pfam" id="PF00126">
    <property type="entry name" value="HTH_1"/>
    <property type="match status" value="1"/>
</dbReference>